<sequence length="102" mass="11838">MHIHPFQDQTFYVIDGEYLFQVGEERFRLQAGDTIFLPRKVQHAFVQLTEKGKLIVTYQPSGKMEDFFRRTNAWTSPPTKEEIANVFEACDMKVVGIPLQAD</sequence>
<proteinExistence type="predicted"/>
<dbReference type="EMBL" id="BJYS01000031">
    <property type="protein sequence ID" value="GEO06128.1"/>
    <property type="molecule type" value="Genomic_DNA"/>
</dbReference>
<dbReference type="Pfam" id="PF07883">
    <property type="entry name" value="Cupin_2"/>
    <property type="match status" value="1"/>
</dbReference>
<dbReference type="PANTHER" id="PTHR36440">
    <property type="entry name" value="PUTATIVE (AFU_ORTHOLOGUE AFUA_8G07350)-RELATED"/>
    <property type="match status" value="1"/>
</dbReference>
<dbReference type="InterPro" id="IPR014710">
    <property type="entry name" value="RmlC-like_jellyroll"/>
</dbReference>
<keyword evidence="3" id="KW-1185">Reference proteome</keyword>
<dbReference type="InterPro" id="IPR053146">
    <property type="entry name" value="QDO-like"/>
</dbReference>
<dbReference type="InterPro" id="IPR013096">
    <property type="entry name" value="Cupin_2"/>
</dbReference>
<accession>A0A512B2E2</accession>
<name>A0A512B2E2_9BACT</name>
<evidence type="ECO:0000313" key="2">
    <source>
        <dbReference type="EMBL" id="GEO06128.1"/>
    </source>
</evidence>
<dbReference type="Gene3D" id="2.60.120.10">
    <property type="entry name" value="Jelly Rolls"/>
    <property type="match status" value="1"/>
</dbReference>
<dbReference type="Proteomes" id="UP000321532">
    <property type="component" value="Unassembled WGS sequence"/>
</dbReference>
<feature type="domain" description="Cupin type-2" evidence="1">
    <location>
        <begin position="1"/>
        <end position="51"/>
    </location>
</feature>
<reference evidence="2 3" key="1">
    <citation type="submission" date="2019-07" db="EMBL/GenBank/DDBJ databases">
        <title>Whole genome shotgun sequence of Adhaeribacter aerolatus NBRC 106133.</title>
        <authorList>
            <person name="Hosoyama A."/>
            <person name="Uohara A."/>
            <person name="Ohji S."/>
            <person name="Ichikawa N."/>
        </authorList>
    </citation>
    <scope>NUCLEOTIDE SEQUENCE [LARGE SCALE GENOMIC DNA]</scope>
    <source>
        <strain evidence="2 3">NBRC 106133</strain>
    </source>
</reference>
<dbReference type="AlphaFoldDB" id="A0A512B2E2"/>
<dbReference type="SUPFAM" id="SSF51182">
    <property type="entry name" value="RmlC-like cupins"/>
    <property type="match status" value="1"/>
</dbReference>
<evidence type="ECO:0000259" key="1">
    <source>
        <dbReference type="Pfam" id="PF07883"/>
    </source>
</evidence>
<evidence type="ECO:0000313" key="3">
    <source>
        <dbReference type="Proteomes" id="UP000321532"/>
    </source>
</evidence>
<dbReference type="PANTHER" id="PTHR36440:SF1">
    <property type="entry name" value="PUTATIVE (AFU_ORTHOLOGUE AFUA_8G07350)-RELATED"/>
    <property type="match status" value="1"/>
</dbReference>
<dbReference type="InterPro" id="IPR011051">
    <property type="entry name" value="RmlC_Cupin_sf"/>
</dbReference>
<organism evidence="2 3">
    <name type="scientific">Adhaeribacter aerolatus</name>
    <dbReference type="NCBI Taxonomy" id="670289"/>
    <lineage>
        <taxon>Bacteria</taxon>
        <taxon>Pseudomonadati</taxon>
        <taxon>Bacteroidota</taxon>
        <taxon>Cytophagia</taxon>
        <taxon>Cytophagales</taxon>
        <taxon>Hymenobacteraceae</taxon>
        <taxon>Adhaeribacter</taxon>
    </lineage>
</organism>
<protein>
    <recommendedName>
        <fullName evidence="1">Cupin type-2 domain-containing protein</fullName>
    </recommendedName>
</protein>
<gene>
    <name evidence="2" type="ORF">AAE02nite_37920</name>
</gene>
<comment type="caution">
    <text evidence="2">The sequence shown here is derived from an EMBL/GenBank/DDBJ whole genome shotgun (WGS) entry which is preliminary data.</text>
</comment>